<proteinExistence type="predicted"/>
<accession>A0AAV4Y466</accession>
<sequence length="145" mass="15865">MSRADDISFPVTVSCDSVFTPNGNDLFLNSHKNSGVPLTGMATRSFWESSLCTRENLAPQVLFFQLNTKPDVTCSRRRMSRADDTSFPVTVSGDSVFSPSGNDLFLTSHKNSGPVKFLSLGWQGDLLGNLRYASKKICVAYSVSI</sequence>
<evidence type="ECO:0000313" key="2">
    <source>
        <dbReference type="Proteomes" id="UP001054945"/>
    </source>
</evidence>
<dbReference type="AlphaFoldDB" id="A0AAV4Y466"/>
<comment type="caution">
    <text evidence="1">The sequence shown here is derived from an EMBL/GenBank/DDBJ whole genome shotgun (WGS) entry which is preliminary data.</text>
</comment>
<gene>
    <name evidence="1" type="ORF">CEXT_549151</name>
</gene>
<dbReference type="Proteomes" id="UP001054945">
    <property type="component" value="Unassembled WGS sequence"/>
</dbReference>
<reference evidence="1 2" key="1">
    <citation type="submission" date="2021-06" db="EMBL/GenBank/DDBJ databases">
        <title>Caerostris extrusa draft genome.</title>
        <authorList>
            <person name="Kono N."/>
            <person name="Arakawa K."/>
        </authorList>
    </citation>
    <scope>NUCLEOTIDE SEQUENCE [LARGE SCALE GENOMIC DNA]</scope>
</reference>
<keyword evidence="2" id="KW-1185">Reference proteome</keyword>
<dbReference type="EMBL" id="BPLR01018638">
    <property type="protein sequence ID" value="GIZ01211.1"/>
    <property type="molecule type" value="Genomic_DNA"/>
</dbReference>
<evidence type="ECO:0000313" key="1">
    <source>
        <dbReference type="EMBL" id="GIZ01211.1"/>
    </source>
</evidence>
<organism evidence="1 2">
    <name type="scientific">Caerostris extrusa</name>
    <name type="common">Bark spider</name>
    <name type="synonym">Caerostris bankana</name>
    <dbReference type="NCBI Taxonomy" id="172846"/>
    <lineage>
        <taxon>Eukaryota</taxon>
        <taxon>Metazoa</taxon>
        <taxon>Ecdysozoa</taxon>
        <taxon>Arthropoda</taxon>
        <taxon>Chelicerata</taxon>
        <taxon>Arachnida</taxon>
        <taxon>Araneae</taxon>
        <taxon>Araneomorphae</taxon>
        <taxon>Entelegynae</taxon>
        <taxon>Araneoidea</taxon>
        <taxon>Araneidae</taxon>
        <taxon>Caerostris</taxon>
    </lineage>
</organism>
<name>A0AAV4Y466_CAEEX</name>
<protein>
    <submittedName>
        <fullName evidence="1">Uncharacterized protein</fullName>
    </submittedName>
</protein>